<keyword evidence="9" id="KW-1185">Reference proteome</keyword>
<evidence type="ECO:0000256" key="3">
    <source>
        <dbReference type="ARBA" id="ARBA00012098"/>
    </source>
</evidence>
<accession>A0A328AGG8</accession>
<dbReference type="InterPro" id="IPR000888">
    <property type="entry name" value="RmlC-like"/>
</dbReference>
<dbReference type="SUPFAM" id="SSF51182">
    <property type="entry name" value="RmlC-like cupins"/>
    <property type="match status" value="1"/>
</dbReference>
<keyword evidence="7 8" id="KW-0413">Isomerase</keyword>
<dbReference type="GO" id="GO:0000271">
    <property type="term" value="P:polysaccharide biosynthetic process"/>
    <property type="evidence" value="ECO:0007669"/>
    <property type="project" value="TreeGrafter"/>
</dbReference>
<sequence>MRFTETEIAGVVVADIEPHTDERGAFARLQCPEEFAAAGHPFGPVQTSLSRNPQVGTLRGMHYQKPPHAETKLVRCVRGRIFDVALDLRPASRTHRRWTAVELSADNARALYIPEGVAHGFLTLEPNSDVLYQIAPAYTAGHEAGVRWDDPAFAIAWPMAPALISPRDATYPDYANGAG</sequence>
<dbReference type="AlphaFoldDB" id="A0A328AGG8"/>
<evidence type="ECO:0000256" key="1">
    <source>
        <dbReference type="ARBA" id="ARBA00001298"/>
    </source>
</evidence>
<reference evidence="9" key="1">
    <citation type="submission" date="2018-05" db="EMBL/GenBank/DDBJ databases">
        <authorList>
            <person name="Li X."/>
        </authorList>
    </citation>
    <scope>NUCLEOTIDE SEQUENCE [LARGE SCALE GENOMIC DNA]</scope>
    <source>
        <strain evidence="9">LX32</strain>
    </source>
</reference>
<comment type="function">
    <text evidence="2 7">Catalyzes the epimerization of the C3' and C5'positions of dTDP-6-deoxy-D-xylo-4-hexulose, forming dTDP-6-deoxy-L-lyxo-4-hexulose.</text>
</comment>
<name>A0A328AGG8_9CAUL</name>
<organism evidence="8 9">
    <name type="scientific">Phenylobacterium soli</name>
    <dbReference type="NCBI Taxonomy" id="2170551"/>
    <lineage>
        <taxon>Bacteria</taxon>
        <taxon>Pseudomonadati</taxon>
        <taxon>Pseudomonadota</taxon>
        <taxon>Alphaproteobacteria</taxon>
        <taxon>Caulobacterales</taxon>
        <taxon>Caulobacteraceae</taxon>
        <taxon>Phenylobacterium</taxon>
    </lineage>
</organism>
<dbReference type="UniPathway" id="UPA00124"/>
<dbReference type="Gene3D" id="2.60.120.10">
    <property type="entry name" value="Jelly Rolls"/>
    <property type="match status" value="1"/>
</dbReference>
<dbReference type="GO" id="GO:0019305">
    <property type="term" value="P:dTDP-rhamnose biosynthetic process"/>
    <property type="evidence" value="ECO:0007669"/>
    <property type="project" value="UniProtKB-UniRule"/>
</dbReference>
<evidence type="ECO:0000256" key="2">
    <source>
        <dbReference type="ARBA" id="ARBA00001997"/>
    </source>
</evidence>
<comment type="caution">
    <text evidence="8">The sequence shown here is derived from an EMBL/GenBank/DDBJ whole genome shotgun (WGS) entry which is preliminary data.</text>
</comment>
<dbReference type="Pfam" id="PF00908">
    <property type="entry name" value="dTDP_sugar_isom"/>
    <property type="match status" value="1"/>
</dbReference>
<feature type="active site" description="Proton donor" evidence="5">
    <location>
        <position position="132"/>
    </location>
</feature>
<dbReference type="InterPro" id="IPR011051">
    <property type="entry name" value="RmlC_Cupin_sf"/>
</dbReference>
<evidence type="ECO:0000256" key="4">
    <source>
        <dbReference type="ARBA" id="ARBA00019595"/>
    </source>
</evidence>
<feature type="site" description="Participates in a stacking interaction with the thymidine ring of dTDP-4-oxo-6-deoxyglucose" evidence="6">
    <location>
        <position position="138"/>
    </location>
</feature>
<evidence type="ECO:0000256" key="5">
    <source>
        <dbReference type="PIRSR" id="PIRSR600888-1"/>
    </source>
</evidence>
<dbReference type="NCBIfam" id="TIGR01221">
    <property type="entry name" value="rmlC"/>
    <property type="match status" value="1"/>
</dbReference>
<evidence type="ECO:0000313" key="8">
    <source>
        <dbReference type="EMBL" id="RAK51928.1"/>
    </source>
</evidence>
<evidence type="ECO:0000313" key="9">
    <source>
        <dbReference type="Proteomes" id="UP000249254"/>
    </source>
</evidence>
<evidence type="ECO:0000256" key="7">
    <source>
        <dbReference type="RuleBase" id="RU364069"/>
    </source>
</evidence>
<comment type="catalytic activity">
    <reaction evidence="1 7">
        <text>dTDP-4-dehydro-6-deoxy-alpha-D-glucose = dTDP-4-dehydro-beta-L-rhamnose</text>
        <dbReference type="Rhea" id="RHEA:16969"/>
        <dbReference type="ChEBI" id="CHEBI:57649"/>
        <dbReference type="ChEBI" id="CHEBI:62830"/>
        <dbReference type="EC" id="5.1.3.13"/>
    </reaction>
</comment>
<dbReference type="Proteomes" id="UP000249254">
    <property type="component" value="Unassembled WGS sequence"/>
</dbReference>
<proteinExistence type="inferred from homology"/>
<dbReference type="EC" id="5.1.3.13" evidence="3 7"/>
<feature type="active site" description="Proton acceptor" evidence="5">
    <location>
        <position position="62"/>
    </location>
</feature>
<evidence type="ECO:0000256" key="6">
    <source>
        <dbReference type="PIRSR" id="PIRSR600888-3"/>
    </source>
</evidence>
<dbReference type="PANTHER" id="PTHR21047">
    <property type="entry name" value="DTDP-6-DEOXY-D-GLUCOSE-3,5 EPIMERASE"/>
    <property type="match status" value="1"/>
</dbReference>
<dbReference type="CDD" id="cd00438">
    <property type="entry name" value="cupin_RmlC"/>
    <property type="match status" value="1"/>
</dbReference>
<protein>
    <recommendedName>
        <fullName evidence="4 7">dTDP-4-dehydrorhamnose 3,5-epimerase</fullName>
        <ecNumber evidence="3 7">5.1.3.13</ecNumber>
    </recommendedName>
    <alternativeName>
        <fullName evidence="7">Thymidine diphospho-4-keto-rhamnose 3,5-epimerase</fullName>
    </alternativeName>
</protein>
<comment type="subunit">
    <text evidence="7">Homodimer.</text>
</comment>
<gene>
    <name evidence="8" type="primary">rfbC</name>
    <name evidence="8" type="ORF">DJ017_19140</name>
</gene>
<dbReference type="OrthoDB" id="9800680at2"/>
<dbReference type="EMBL" id="QFYQ01000002">
    <property type="protein sequence ID" value="RAK51928.1"/>
    <property type="molecule type" value="Genomic_DNA"/>
</dbReference>
<comment type="similarity">
    <text evidence="7">Belongs to the dTDP-4-dehydrorhamnose 3,5-epimerase family.</text>
</comment>
<dbReference type="GO" id="GO:0008830">
    <property type="term" value="F:dTDP-4-dehydrorhamnose 3,5-epimerase activity"/>
    <property type="evidence" value="ECO:0007669"/>
    <property type="project" value="UniProtKB-UniRule"/>
</dbReference>
<dbReference type="RefSeq" id="WP_111530490.1">
    <property type="nucleotide sequence ID" value="NZ_JBHRSG010000003.1"/>
</dbReference>
<dbReference type="InterPro" id="IPR014710">
    <property type="entry name" value="RmlC-like_jellyroll"/>
</dbReference>
<comment type="pathway">
    <text evidence="7">Carbohydrate biosynthesis; dTDP-L-rhamnose biosynthesis.</text>
</comment>
<dbReference type="GO" id="GO:0005829">
    <property type="term" value="C:cytosol"/>
    <property type="evidence" value="ECO:0007669"/>
    <property type="project" value="TreeGrafter"/>
</dbReference>
<dbReference type="PANTHER" id="PTHR21047:SF2">
    <property type="entry name" value="THYMIDINE DIPHOSPHO-4-KETO-RHAMNOSE 3,5-EPIMERASE"/>
    <property type="match status" value="1"/>
</dbReference>